<organism evidence="1 2">
    <name type="scientific">Burkholderia cepacia</name>
    <name type="common">Pseudomonas cepacia</name>
    <dbReference type="NCBI Taxonomy" id="292"/>
    <lineage>
        <taxon>Bacteria</taxon>
        <taxon>Pseudomonadati</taxon>
        <taxon>Pseudomonadota</taxon>
        <taxon>Betaproteobacteria</taxon>
        <taxon>Burkholderiales</taxon>
        <taxon>Burkholderiaceae</taxon>
        <taxon>Burkholderia</taxon>
        <taxon>Burkholderia cepacia complex</taxon>
    </lineage>
</organism>
<evidence type="ECO:0000313" key="1">
    <source>
        <dbReference type="EMBL" id="KGB98766.1"/>
    </source>
</evidence>
<dbReference type="EMBL" id="JPGD01000005">
    <property type="protein sequence ID" value="KGB98766.1"/>
    <property type="molecule type" value="Genomic_DNA"/>
</dbReference>
<dbReference type="RefSeq" id="WP_155294426.1">
    <property type="nucleotide sequence ID" value="NZ_KN150854.1"/>
</dbReference>
<accession>A0AA89CC61</accession>
<reference evidence="1 2" key="1">
    <citation type="submission" date="2014-06" db="EMBL/GenBank/DDBJ databases">
        <authorList>
            <person name="Bishop-Lilly K.A."/>
            <person name="Broomall S.M."/>
            <person name="Chain P.S."/>
            <person name="Chertkov O."/>
            <person name="Coyne S.R."/>
            <person name="Daligault H.E."/>
            <person name="Davenport K.W."/>
            <person name="Erkkila T."/>
            <person name="Frey K.G."/>
            <person name="Gibbons H.S."/>
            <person name="Gu W."/>
            <person name="Jaissle J."/>
            <person name="Johnson S.L."/>
            <person name="Koroleva G.I."/>
            <person name="Ladner J.T."/>
            <person name="Lo C.-C."/>
            <person name="Minogue T.D."/>
            <person name="Munk C."/>
            <person name="Palacios G.F."/>
            <person name="Redden C.L."/>
            <person name="Rosenzweig C.N."/>
            <person name="Scholz M.B."/>
            <person name="Teshima H."/>
            <person name="Xu Y."/>
        </authorList>
    </citation>
    <scope>NUCLEOTIDE SEQUENCE [LARGE SCALE GENOMIC DNA]</scope>
    <source>
        <strain evidence="1 2">DWS 37UF10B-2</strain>
    </source>
</reference>
<dbReference type="AlphaFoldDB" id="A0AA89CC61"/>
<sequence>MANADHERQLRRAVADLSQCSIEDIESVWAALSIDERERLKPLLAEASHIAPERTTGITPTDARSENADRTGLYDARTARQLAHAVGTLPNEIGVRLLHGLDTSLRTDVLAALPPERRTAFDAACVSQRMTPKAGAALREAALSAIDVDHVPARLPTSEPTSLRWKLRRWMGARS</sequence>
<proteinExistence type="predicted"/>
<protein>
    <submittedName>
        <fullName evidence="1">Uncharacterized protein</fullName>
    </submittedName>
</protein>
<name>A0AA89CC61_BURCE</name>
<gene>
    <name evidence="1" type="ORF">DM43_3078</name>
</gene>
<comment type="caution">
    <text evidence="1">The sequence shown here is derived from an EMBL/GenBank/DDBJ whole genome shotgun (WGS) entry which is preliminary data.</text>
</comment>
<dbReference type="Proteomes" id="UP000029575">
    <property type="component" value="Unassembled WGS sequence"/>
</dbReference>
<evidence type="ECO:0000313" key="2">
    <source>
        <dbReference type="Proteomes" id="UP000029575"/>
    </source>
</evidence>